<feature type="binding site" evidence="2">
    <location>
        <position position="53"/>
    </location>
    <ligand>
        <name>substrate</name>
    </ligand>
</feature>
<reference evidence="3" key="1">
    <citation type="submission" date="2020-10" db="EMBL/GenBank/DDBJ databases">
        <authorList>
            <person name="Kadnikov V."/>
            <person name="Beletsky A.V."/>
            <person name="Mardanov A.V."/>
            <person name="Karnachuk O.V."/>
            <person name="Ravin N.V."/>
        </authorList>
    </citation>
    <scope>NUCLEOTIDE SEQUENCE</scope>
    <source>
        <strain evidence="3">Bu02</strain>
    </source>
</reference>
<dbReference type="GO" id="GO:0016094">
    <property type="term" value="P:polyprenol biosynthetic process"/>
    <property type="evidence" value="ECO:0007669"/>
    <property type="project" value="TreeGrafter"/>
</dbReference>
<feature type="binding site" evidence="2">
    <location>
        <begin position="47"/>
        <end position="49"/>
    </location>
    <ligand>
        <name>substrate</name>
    </ligand>
</feature>
<name>A0AAT9LI50_9FIRM</name>
<dbReference type="Pfam" id="PF01255">
    <property type="entry name" value="Prenyltransf"/>
    <property type="match status" value="1"/>
</dbReference>
<dbReference type="CDD" id="cd00475">
    <property type="entry name" value="Cis_IPPS"/>
    <property type="match status" value="1"/>
</dbReference>
<sequence length="228" mass="25969">MDGNGRWAQKRGLPRHEGHRAGVESIRRCLPALLNIGVRYCTLFVFSTENWKRPKDEVDFLMKLVADYAEMDRADLIRNGIRVVPIGRWERLPFPVVQALSKVAADTRDGKNLTLFLAVNYGGRQEIFDAAVRLCRKVEAGEKRLDDLTLDDFASCLYTEGIPDPDLIIRTSGEKRISNFFLWQAAYSEFVFTDVLWPDFGPKDLYMAVVEFSGRIRRFGGTGEKTKG</sequence>
<dbReference type="AlphaFoldDB" id="A0AAT9LI50"/>
<organism evidence="3">
    <name type="scientific">Candidatus Fermentithermobacillus carboniphilus</name>
    <dbReference type="NCBI Taxonomy" id="3085328"/>
    <lineage>
        <taxon>Bacteria</taxon>
        <taxon>Bacillati</taxon>
        <taxon>Bacillota</taxon>
        <taxon>Candidatus Fermentithermobacillia</taxon>
        <taxon>Candidatus Fermentithermobacillales</taxon>
        <taxon>Candidatus Fermentithermobacillaceae</taxon>
        <taxon>Candidatus Fermentithermobacillus</taxon>
    </lineage>
</organism>
<keyword evidence="1 2" id="KW-0808">Transferase</keyword>
<dbReference type="InterPro" id="IPR036424">
    <property type="entry name" value="UPP_synth-like_sf"/>
</dbReference>
<dbReference type="GO" id="GO:0000287">
    <property type="term" value="F:magnesium ion binding"/>
    <property type="evidence" value="ECO:0007669"/>
    <property type="project" value="UniProtKB-UniRule"/>
</dbReference>
<dbReference type="SUPFAM" id="SSF64005">
    <property type="entry name" value="Undecaprenyl diphosphate synthase"/>
    <property type="match status" value="1"/>
</dbReference>
<keyword evidence="2" id="KW-0460">Magnesium</keyword>
<accession>A0AAT9LI50</accession>
<feature type="binding site" evidence="2">
    <location>
        <begin position="3"/>
        <end position="6"/>
    </location>
    <ligand>
        <name>substrate</name>
    </ligand>
</feature>
<dbReference type="GO" id="GO:0045547">
    <property type="term" value="F:ditrans,polycis-polyprenyl diphosphate synthase [(2E,6E)-farnesyl diphosphate specific] activity"/>
    <property type="evidence" value="ECO:0007669"/>
    <property type="project" value="TreeGrafter"/>
</dbReference>
<protein>
    <recommendedName>
        <fullName evidence="2">Isoprenyl transferase</fullName>
        <ecNumber evidence="2">2.5.1.-</ecNumber>
    </recommendedName>
</protein>
<dbReference type="KEGG" id="fcz:IMF26_00515"/>
<evidence type="ECO:0000313" key="3">
    <source>
        <dbReference type="EMBL" id="QUL99510.1"/>
    </source>
</evidence>
<evidence type="ECO:0000256" key="1">
    <source>
        <dbReference type="ARBA" id="ARBA00022679"/>
    </source>
</evidence>
<feature type="binding site" evidence="2">
    <location>
        <position position="15"/>
    </location>
    <ligand>
        <name>substrate</name>
    </ligand>
</feature>
<feature type="binding site" evidence="2">
    <location>
        <begin position="176"/>
        <end position="178"/>
    </location>
    <ligand>
        <name>substrate</name>
    </ligand>
</feature>
<dbReference type="HAMAP" id="MF_01139">
    <property type="entry name" value="ISPT"/>
    <property type="match status" value="1"/>
</dbReference>
<feature type="binding site" evidence="2">
    <location>
        <position position="170"/>
    </location>
    <ligand>
        <name>substrate</name>
    </ligand>
</feature>
<dbReference type="PANTHER" id="PTHR10291">
    <property type="entry name" value="DEHYDRODOLICHYL DIPHOSPHATE SYNTHASE FAMILY MEMBER"/>
    <property type="match status" value="1"/>
</dbReference>
<dbReference type="PANTHER" id="PTHR10291:SF0">
    <property type="entry name" value="DEHYDRODOLICHYL DIPHOSPHATE SYNTHASE 2"/>
    <property type="match status" value="1"/>
</dbReference>
<keyword evidence="2" id="KW-0479">Metal-binding</keyword>
<feature type="binding site" evidence="2">
    <location>
        <position position="51"/>
    </location>
    <ligand>
        <name>substrate</name>
    </ligand>
</feature>
<proteinExistence type="inferred from homology"/>
<feature type="binding site" evidence="2">
    <location>
        <position position="7"/>
    </location>
    <ligand>
        <name>substrate</name>
    </ligand>
</feature>
<dbReference type="NCBIfam" id="TIGR00055">
    <property type="entry name" value="uppS"/>
    <property type="match status" value="1"/>
</dbReference>
<evidence type="ECO:0000256" key="2">
    <source>
        <dbReference type="HAMAP-Rule" id="MF_01139"/>
    </source>
</evidence>
<reference evidence="3" key="2">
    <citation type="journal article" date="2023" name="Biology">
        <title>Prokaryotic Life Associated with Coal-Fire Gas Vents Revealed by Metagenomics.</title>
        <authorList>
            <person name="Kadnikov V.V."/>
            <person name="Mardanov A.V."/>
            <person name="Beletsky A.V."/>
            <person name="Karnachuk O.V."/>
            <person name="Ravin N.V."/>
        </authorList>
    </citation>
    <scope>NUCLEOTIDE SEQUENCE</scope>
    <source>
        <strain evidence="3">Bu02</strain>
    </source>
</reference>
<dbReference type="EC" id="2.5.1.-" evidence="2"/>
<gene>
    <name evidence="3" type="primary">uppS</name>
    <name evidence="3" type="ORF">IMF26_00515</name>
</gene>
<feature type="binding site" evidence="2">
    <location>
        <position position="19"/>
    </location>
    <ligand>
        <name>substrate</name>
    </ligand>
</feature>
<dbReference type="Gene3D" id="3.40.1180.10">
    <property type="entry name" value="Decaprenyl diphosphate synthase-like"/>
    <property type="match status" value="1"/>
</dbReference>
<comment type="function">
    <text evidence="2">Catalyzes the condensation of isopentenyl diphosphate (IPP) with allylic pyrophosphates generating different type of terpenoids.</text>
</comment>
<feature type="active site" evidence="2">
    <location>
        <position position="2"/>
    </location>
</feature>
<feature type="binding site" evidence="2">
    <location>
        <position position="189"/>
    </location>
    <ligand>
        <name>Mg(2+)</name>
        <dbReference type="ChEBI" id="CHEBI:18420"/>
    </ligand>
</feature>
<dbReference type="PROSITE" id="PS01066">
    <property type="entry name" value="UPP_SYNTHASE"/>
    <property type="match status" value="1"/>
</dbReference>
<comment type="similarity">
    <text evidence="2">Belongs to the UPP synthase family.</text>
</comment>
<comment type="cofactor">
    <cofactor evidence="2">
        <name>Mg(2+)</name>
        <dbReference type="ChEBI" id="CHEBI:18420"/>
    </cofactor>
    <text evidence="2">Binds 2 magnesium ions per subunit.</text>
</comment>
<dbReference type="InterPro" id="IPR018520">
    <property type="entry name" value="UPP_synth-like_CS"/>
</dbReference>
<comment type="subunit">
    <text evidence="2">Homodimer.</text>
</comment>
<dbReference type="InterPro" id="IPR001441">
    <property type="entry name" value="UPP_synth-like"/>
</dbReference>
<feature type="active site" description="Proton acceptor" evidence="2">
    <location>
        <position position="50"/>
    </location>
</feature>
<feature type="binding site" evidence="2">
    <location>
        <position position="2"/>
    </location>
    <ligand>
        <name>Mg(2+)</name>
        <dbReference type="ChEBI" id="CHEBI:18420"/>
    </ligand>
</feature>
<dbReference type="EMBL" id="CP062796">
    <property type="protein sequence ID" value="QUL99510.1"/>
    <property type="molecule type" value="Genomic_DNA"/>
</dbReference>